<organism evidence="2 3">
    <name type="scientific">Daphnia pulex</name>
    <name type="common">Water flea</name>
    <dbReference type="NCBI Taxonomy" id="6669"/>
    <lineage>
        <taxon>Eukaryota</taxon>
        <taxon>Metazoa</taxon>
        <taxon>Ecdysozoa</taxon>
        <taxon>Arthropoda</taxon>
        <taxon>Crustacea</taxon>
        <taxon>Branchiopoda</taxon>
        <taxon>Diplostraca</taxon>
        <taxon>Cladocera</taxon>
        <taxon>Anomopoda</taxon>
        <taxon>Daphniidae</taxon>
        <taxon>Daphnia</taxon>
    </lineage>
</organism>
<evidence type="ECO:0000256" key="1">
    <source>
        <dbReference type="SAM" id="Phobius"/>
    </source>
</evidence>
<keyword evidence="3" id="KW-1185">Reference proteome</keyword>
<accession>E9GRC7</accession>
<dbReference type="HOGENOM" id="CLU_1002072_0_0_1"/>
<reference evidence="2 3" key="1">
    <citation type="journal article" date="2011" name="Science">
        <title>The ecoresponsive genome of Daphnia pulex.</title>
        <authorList>
            <person name="Colbourne J.K."/>
            <person name="Pfrender M.E."/>
            <person name="Gilbert D."/>
            <person name="Thomas W.K."/>
            <person name="Tucker A."/>
            <person name="Oakley T.H."/>
            <person name="Tokishita S."/>
            <person name="Aerts A."/>
            <person name="Arnold G.J."/>
            <person name="Basu M.K."/>
            <person name="Bauer D.J."/>
            <person name="Caceres C.E."/>
            <person name="Carmel L."/>
            <person name="Casola C."/>
            <person name="Choi J.H."/>
            <person name="Detter J.C."/>
            <person name="Dong Q."/>
            <person name="Dusheyko S."/>
            <person name="Eads B.D."/>
            <person name="Frohlich T."/>
            <person name="Geiler-Samerotte K.A."/>
            <person name="Gerlach D."/>
            <person name="Hatcher P."/>
            <person name="Jogdeo S."/>
            <person name="Krijgsveld J."/>
            <person name="Kriventseva E.V."/>
            <person name="Kultz D."/>
            <person name="Laforsch C."/>
            <person name="Lindquist E."/>
            <person name="Lopez J."/>
            <person name="Manak J.R."/>
            <person name="Muller J."/>
            <person name="Pangilinan J."/>
            <person name="Patwardhan R.P."/>
            <person name="Pitluck S."/>
            <person name="Pritham E.J."/>
            <person name="Rechtsteiner A."/>
            <person name="Rho M."/>
            <person name="Rogozin I.B."/>
            <person name="Sakarya O."/>
            <person name="Salamov A."/>
            <person name="Schaack S."/>
            <person name="Shapiro H."/>
            <person name="Shiga Y."/>
            <person name="Skalitzky C."/>
            <person name="Smith Z."/>
            <person name="Souvorov A."/>
            <person name="Sung W."/>
            <person name="Tang Z."/>
            <person name="Tsuchiya D."/>
            <person name="Tu H."/>
            <person name="Vos H."/>
            <person name="Wang M."/>
            <person name="Wolf Y.I."/>
            <person name="Yamagata H."/>
            <person name="Yamada T."/>
            <person name="Ye Y."/>
            <person name="Shaw J.R."/>
            <person name="Andrews J."/>
            <person name="Crease T.J."/>
            <person name="Tang H."/>
            <person name="Lucas S.M."/>
            <person name="Robertson H.M."/>
            <person name="Bork P."/>
            <person name="Koonin E.V."/>
            <person name="Zdobnov E.M."/>
            <person name="Grigoriev I.V."/>
            <person name="Lynch M."/>
            <person name="Boore J.L."/>
        </authorList>
    </citation>
    <scope>NUCLEOTIDE SEQUENCE [LARGE SCALE GENOMIC DNA]</scope>
</reference>
<dbReference type="Proteomes" id="UP000000305">
    <property type="component" value="Unassembled WGS sequence"/>
</dbReference>
<keyword evidence="1" id="KW-0812">Transmembrane</keyword>
<dbReference type="EMBL" id="GL732559">
    <property type="protein sequence ID" value="EFX78021.1"/>
    <property type="molecule type" value="Genomic_DNA"/>
</dbReference>
<sequence length="278" mass="31117">MPSSLALNATVCDCTKPLHMGILQFSDEDCRPEEDHSSSLTVKYSVYTERRAKAKFPGQLCARWKIQKHISVDFFGLVVIVTDKVALDTSFTECQIMYESHRCNDQLMVLKENKYVFDEEPSESGYWLQTIITEKTLAHSFRYDEVKYFDYAHQSNPAYSDTIIDHMNIMADIAAAMNEHSAGNYSPAHIPSTATVLGTVADAAAKTSWLDQLTNFLYIGAVIIIAVVSIRVCIACGCCGLIWKFCSLLRIPTRTASNRDDDIELGITGRNPTVRGMM</sequence>
<dbReference type="KEGG" id="dpx:DAPPUDRAFT_105644"/>
<protein>
    <submittedName>
        <fullName evidence="2">Uncharacterized protein</fullName>
    </submittedName>
</protein>
<dbReference type="InParanoid" id="E9GRC7"/>
<proteinExistence type="predicted"/>
<dbReference type="PhylomeDB" id="E9GRC7"/>
<gene>
    <name evidence="2" type="ORF">DAPPUDRAFT_105644</name>
</gene>
<keyword evidence="1" id="KW-1133">Transmembrane helix</keyword>
<evidence type="ECO:0000313" key="2">
    <source>
        <dbReference type="EMBL" id="EFX78021.1"/>
    </source>
</evidence>
<feature type="transmembrane region" description="Helical" evidence="1">
    <location>
        <begin position="216"/>
        <end position="243"/>
    </location>
</feature>
<evidence type="ECO:0000313" key="3">
    <source>
        <dbReference type="Proteomes" id="UP000000305"/>
    </source>
</evidence>
<keyword evidence="1" id="KW-0472">Membrane</keyword>
<dbReference type="AlphaFoldDB" id="E9GRC7"/>
<name>E9GRC7_DAPPU</name>